<dbReference type="GO" id="GO:0003677">
    <property type="term" value="F:DNA binding"/>
    <property type="evidence" value="ECO:0007669"/>
    <property type="project" value="UniProtKB-KW"/>
</dbReference>
<evidence type="ECO:0000313" key="9">
    <source>
        <dbReference type="Proteomes" id="UP000256690"/>
    </source>
</evidence>
<keyword evidence="5" id="KW-0539">Nucleus</keyword>
<keyword evidence="3" id="KW-0238">DNA-binding</keyword>
<dbReference type="InterPro" id="IPR007219">
    <property type="entry name" value="XnlR_reg_dom"/>
</dbReference>
<dbReference type="PROSITE" id="PS00463">
    <property type="entry name" value="ZN2_CY6_FUNGAL_1"/>
    <property type="match status" value="1"/>
</dbReference>
<dbReference type="InterPro" id="IPR052761">
    <property type="entry name" value="Fungal_Detox/Toxin_TFs"/>
</dbReference>
<evidence type="ECO:0000259" key="7">
    <source>
        <dbReference type="PROSITE" id="PS50048"/>
    </source>
</evidence>
<dbReference type="Pfam" id="PF04082">
    <property type="entry name" value="Fungal_trans"/>
    <property type="match status" value="1"/>
</dbReference>
<feature type="domain" description="Zn(2)-C6 fungal-type" evidence="7">
    <location>
        <begin position="11"/>
        <end position="43"/>
    </location>
</feature>
<dbReference type="GO" id="GO:0006351">
    <property type="term" value="P:DNA-templated transcription"/>
    <property type="evidence" value="ECO:0007669"/>
    <property type="project" value="InterPro"/>
</dbReference>
<evidence type="ECO:0000256" key="6">
    <source>
        <dbReference type="SAM" id="MobiDB-lite"/>
    </source>
</evidence>
<reference evidence="8 9" key="1">
    <citation type="journal article" date="2018" name="IMA Fungus">
        <title>IMA Genome-F 9: Draft genome sequence of Annulohypoxylon stygium, Aspergillus mulundensis, Berkeleyomyces basicola (syn. Thielaviopsis basicola), Ceratocystis smalleyi, two Cercospora beticola strains, Coleophoma cylindrospora, Fusarium fracticaudum, Phialophora cf. hyalina, and Morchella septimelata.</title>
        <authorList>
            <person name="Wingfield B.D."/>
            <person name="Bills G.F."/>
            <person name="Dong Y."/>
            <person name="Huang W."/>
            <person name="Nel W.J."/>
            <person name="Swalarsk-Parry B.S."/>
            <person name="Vaghefi N."/>
            <person name="Wilken P.M."/>
            <person name="An Z."/>
            <person name="de Beer Z.W."/>
            <person name="De Vos L."/>
            <person name="Chen L."/>
            <person name="Duong T.A."/>
            <person name="Gao Y."/>
            <person name="Hammerbacher A."/>
            <person name="Kikkert J.R."/>
            <person name="Li Y."/>
            <person name="Li H."/>
            <person name="Li K."/>
            <person name="Li Q."/>
            <person name="Liu X."/>
            <person name="Ma X."/>
            <person name="Naidoo K."/>
            <person name="Pethybridge S.J."/>
            <person name="Sun J."/>
            <person name="Steenkamp E.T."/>
            <person name="van der Nest M.A."/>
            <person name="van Wyk S."/>
            <person name="Wingfield M.J."/>
            <person name="Xiong C."/>
            <person name="Yue Q."/>
            <person name="Zhang X."/>
        </authorList>
    </citation>
    <scope>NUCLEOTIDE SEQUENCE [LARGE SCALE GENOMIC DNA]</scope>
    <source>
        <strain evidence="8 9">DSM 5745</strain>
    </source>
</reference>
<accession>A0A3D8T5M6</accession>
<feature type="region of interest" description="Disordered" evidence="6">
    <location>
        <begin position="44"/>
        <end position="106"/>
    </location>
</feature>
<feature type="compositionally biased region" description="Polar residues" evidence="6">
    <location>
        <begin position="67"/>
        <end position="103"/>
    </location>
</feature>
<organism evidence="8 9">
    <name type="scientific">Aspergillus mulundensis</name>
    <dbReference type="NCBI Taxonomy" id="1810919"/>
    <lineage>
        <taxon>Eukaryota</taxon>
        <taxon>Fungi</taxon>
        <taxon>Dikarya</taxon>
        <taxon>Ascomycota</taxon>
        <taxon>Pezizomycotina</taxon>
        <taxon>Eurotiomycetes</taxon>
        <taxon>Eurotiomycetidae</taxon>
        <taxon>Eurotiales</taxon>
        <taxon>Aspergillaceae</taxon>
        <taxon>Aspergillus</taxon>
        <taxon>Aspergillus subgen. Nidulantes</taxon>
    </lineage>
</organism>
<dbReference type="STRING" id="1810919.A0A3D8T5M6"/>
<dbReference type="SMART" id="SM00906">
    <property type="entry name" value="Fungal_trans"/>
    <property type="match status" value="1"/>
</dbReference>
<keyword evidence="4" id="KW-0804">Transcription</keyword>
<feature type="region of interest" description="Disordered" evidence="6">
    <location>
        <begin position="597"/>
        <end position="620"/>
    </location>
</feature>
<dbReference type="PROSITE" id="PS50048">
    <property type="entry name" value="ZN2_CY6_FUNGAL_2"/>
    <property type="match status" value="1"/>
</dbReference>
<dbReference type="SMART" id="SM00066">
    <property type="entry name" value="GAL4"/>
    <property type="match status" value="1"/>
</dbReference>
<dbReference type="GeneID" id="38111545"/>
<dbReference type="SUPFAM" id="SSF57701">
    <property type="entry name" value="Zn2/Cys6 DNA-binding domain"/>
    <property type="match status" value="1"/>
</dbReference>
<name>A0A3D8T5M6_9EURO</name>
<dbReference type="GO" id="GO:0000981">
    <property type="term" value="F:DNA-binding transcription factor activity, RNA polymerase II-specific"/>
    <property type="evidence" value="ECO:0007669"/>
    <property type="project" value="InterPro"/>
</dbReference>
<dbReference type="GO" id="GO:0008270">
    <property type="term" value="F:zinc ion binding"/>
    <property type="evidence" value="ECO:0007669"/>
    <property type="project" value="InterPro"/>
</dbReference>
<dbReference type="InterPro" id="IPR036864">
    <property type="entry name" value="Zn2-C6_fun-type_DNA-bd_sf"/>
</dbReference>
<dbReference type="CDD" id="cd00067">
    <property type="entry name" value="GAL4"/>
    <property type="match status" value="1"/>
</dbReference>
<feature type="compositionally biased region" description="Basic residues" evidence="6">
    <location>
        <begin position="52"/>
        <end position="63"/>
    </location>
</feature>
<dbReference type="EMBL" id="PVWQ01000001">
    <property type="protein sequence ID" value="RDW93853.1"/>
    <property type="molecule type" value="Genomic_DNA"/>
</dbReference>
<sequence>MSARRYRSTVACHSCRSRKVRCSINVTGIPCIRCAQDHAQCVVDPPNETTRANRRNGLRRQRPRAATSSPSNRVETYIENDTSTLQRHTTDSPAHTSRSTSQHDIQDEERNGLEIAAAALGNPERAGQVPFYTGDKTGITSTLSLLSSGESLPQHLLIPSRASGTSLSDQDRHYLASKGVFNLPSSDACQCLLEAYLRHVHTIMPIIEADRILHFLQTGRLHEYNLLLVWSVFFVAVNFVPSSICEQAGYDSKKAMKAAMYGHAKCLYNNSGERDKIVLLQASLLLGFWHSEADEHSQPWYWSGVSVSLCQMLGLHRNPDTPRYNGAIIDRQRQLWRRLWWTCFLRDRWLSLTLGRPLRIDLDDCDVPMPSVADMLYDFKEVAASAFAAFVPDDLPLLAEYWIRLIDLSKLLGSVVTLSYKAVRPRPSFEQIKALETEILRYKPPEQGAPSLNRATRFYLHHLQLHYEALLIVLYRPCLTELPNDLSSTNQQWQESIWHKADAAASRTNDILEALAQESLLEYALPMTPPLLIPAMQMHLLNCRSGTSLSRRLRLNKLNACMMVMEEFQKVYTVASIYRGIFAKAIQLICSEGASAGGSANESTVPHRDSSSNPHVGASASASTQVPVPALVQPGAVGEAHAHQAVAGGPVVGPDPVSGNDLTDMVDALLDESLPFNFWETWGQMWVE</sequence>
<evidence type="ECO:0000256" key="2">
    <source>
        <dbReference type="ARBA" id="ARBA00023015"/>
    </source>
</evidence>
<keyword evidence="2" id="KW-0805">Transcription regulation</keyword>
<keyword evidence="9" id="KW-1185">Reference proteome</keyword>
<dbReference type="Gene3D" id="4.10.240.10">
    <property type="entry name" value="Zn(2)-C6 fungal-type DNA-binding domain"/>
    <property type="match status" value="1"/>
</dbReference>
<dbReference type="RefSeq" id="XP_026609036.1">
    <property type="nucleotide sequence ID" value="XM_026743191.1"/>
</dbReference>
<evidence type="ECO:0000256" key="4">
    <source>
        <dbReference type="ARBA" id="ARBA00023163"/>
    </source>
</evidence>
<evidence type="ECO:0000256" key="1">
    <source>
        <dbReference type="ARBA" id="ARBA00022723"/>
    </source>
</evidence>
<keyword evidence="1" id="KW-0479">Metal-binding</keyword>
<dbReference type="PANTHER" id="PTHR47425:SF3">
    <property type="entry name" value="ZN(II)2CYS6 TRANSCRIPTION FACTOR (EUROFUNG)"/>
    <property type="match status" value="1"/>
</dbReference>
<dbReference type="PANTHER" id="PTHR47425">
    <property type="entry name" value="FARB-RELATED"/>
    <property type="match status" value="1"/>
</dbReference>
<gene>
    <name evidence="8" type="ORF">DSM5745_01175</name>
</gene>
<protein>
    <submittedName>
        <fullName evidence="8">Putative Zn(II)2Cys6 transcription factor</fullName>
    </submittedName>
</protein>
<evidence type="ECO:0000313" key="8">
    <source>
        <dbReference type="EMBL" id="RDW93853.1"/>
    </source>
</evidence>
<comment type="caution">
    <text evidence="8">The sequence shown here is derived from an EMBL/GenBank/DDBJ whole genome shotgun (WGS) entry which is preliminary data.</text>
</comment>
<proteinExistence type="predicted"/>
<evidence type="ECO:0000256" key="5">
    <source>
        <dbReference type="ARBA" id="ARBA00023242"/>
    </source>
</evidence>
<dbReference type="Proteomes" id="UP000256690">
    <property type="component" value="Unassembled WGS sequence"/>
</dbReference>
<dbReference type="Pfam" id="PF00172">
    <property type="entry name" value="Zn_clus"/>
    <property type="match status" value="1"/>
</dbReference>
<dbReference type="OrthoDB" id="4161332at2759"/>
<dbReference type="InterPro" id="IPR001138">
    <property type="entry name" value="Zn2Cys6_DnaBD"/>
</dbReference>
<dbReference type="AlphaFoldDB" id="A0A3D8T5M6"/>
<evidence type="ECO:0000256" key="3">
    <source>
        <dbReference type="ARBA" id="ARBA00023125"/>
    </source>
</evidence>
<dbReference type="CDD" id="cd12148">
    <property type="entry name" value="fungal_TF_MHR"/>
    <property type="match status" value="1"/>
</dbReference>